<feature type="transmembrane region" description="Helical" evidence="1">
    <location>
        <begin position="12"/>
        <end position="37"/>
    </location>
</feature>
<evidence type="ECO:0000256" key="1">
    <source>
        <dbReference type="SAM" id="Phobius"/>
    </source>
</evidence>
<accession>A0AB36BFG4</accession>
<organism evidence="2 3">
    <name type="scientific">Clostridium innocuum</name>
    <dbReference type="NCBI Taxonomy" id="1522"/>
    <lineage>
        <taxon>Bacteria</taxon>
        <taxon>Bacillati</taxon>
        <taxon>Bacillota</taxon>
        <taxon>Clostridia</taxon>
        <taxon>Eubacteriales</taxon>
        <taxon>Clostridiaceae</taxon>
        <taxon>Clostridium</taxon>
    </lineage>
</organism>
<keyword evidence="1" id="KW-0812">Transmembrane</keyword>
<dbReference type="RefSeq" id="WP_009269463.1">
    <property type="nucleotide sequence ID" value="NZ_BAABXQ010000003.1"/>
</dbReference>
<evidence type="ECO:0000313" key="2">
    <source>
        <dbReference type="EMBL" id="MZH58352.1"/>
    </source>
</evidence>
<feature type="transmembrane region" description="Helical" evidence="1">
    <location>
        <begin position="163"/>
        <end position="183"/>
    </location>
</feature>
<feature type="transmembrane region" description="Helical" evidence="1">
    <location>
        <begin position="74"/>
        <end position="101"/>
    </location>
</feature>
<proteinExistence type="predicted"/>
<evidence type="ECO:0008006" key="4">
    <source>
        <dbReference type="Google" id="ProtNLM"/>
    </source>
</evidence>
<reference evidence="2" key="1">
    <citation type="journal article" date="2019" name="Nat. Med.">
        <title>A library of human gut bacterial isolates paired with longitudinal multiomics data enables mechanistic microbiome research.</title>
        <authorList>
            <person name="Poyet M."/>
            <person name="Groussin M."/>
            <person name="Gibbons S.M."/>
            <person name="Avila-Pacheco J."/>
            <person name="Jiang X."/>
            <person name="Kearney S.M."/>
            <person name="Perrotta A.R."/>
            <person name="Berdy B."/>
            <person name="Zhao S."/>
            <person name="Lieberman T.D."/>
            <person name="Swanson P.K."/>
            <person name="Smith M."/>
            <person name="Roesemann S."/>
            <person name="Alexander J.E."/>
            <person name="Rich S.A."/>
            <person name="Livny J."/>
            <person name="Vlamakis H."/>
            <person name="Clish C."/>
            <person name="Bullock K."/>
            <person name="Deik A."/>
            <person name="Scott J."/>
            <person name="Pierce K.A."/>
            <person name="Xavier R.J."/>
            <person name="Alm E.J."/>
        </authorList>
    </citation>
    <scope>NUCLEOTIDE SEQUENCE</scope>
    <source>
        <strain evidence="2">BIOML-A12</strain>
    </source>
</reference>
<evidence type="ECO:0000313" key="3">
    <source>
        <dbReference type="Proteomes" id="UP000604383"/>
    </source>
</evidence>
<feature type="transmembrane region" description="Helical" evidence="1">
    <location>
        <begin position="122"/>
        <end position="143"/>
    </location>
</feature>
<name>A0AB36BFG4_CLOIN</name>
<dbReference type="Proteomes" id="UP000604383">
    <property type="component" value="Unassembled WGS sequence"/>
</dbReference>
<protein>
    <recommendedName>
        <fullName evidence="4">DUF2975 domain-containing protein</fullName>
    </recommendedName>
</protein>
<gene>
    <name evidence="2" type="ORF">GT664_22015</name>
</gene>
<comment type="caution">
    <text evidence="2">The sequence shown here is derived from an EMBL/GenBank/DDBJ whole genome shotgun (WGS) entry which is preliminary data.</text>
</comment>
<dbReference type="EMBL" id="WWTN01000078">
    <property type="protein sequence ID" value="MZH58352.1"/>
    <property type="molecule type" value="Genomic_DNA"/>
</dbReference>
<sequence length="191" mass="22029">MKLKQPVNWKHTTFLWILRFMLSGVAVSIVFQCLKIIELFQMPEQSLRFIPWEVNNVVTLARLLAESGLFSSRFYAVFDSLLAITNASIYALLLLWGIQAVKEAAKTTPFLTDILKKLKISILLLAGFRFLLVFLEFLLALIYQPPIDWSSLFFDVVRNLFESLIMLGALWCLIHVWMYGAALQHELDETI</sequence>
<keyword evidence="1" id="KW-1133">Transmembrane helix</keyword>
<keyword evidence="1" id="KW-0472">Membrane</keyword>
<dbReference type="AlphaFoldDB" id="A0AB36BFG4"/>